<dbReference type="GeneID" id="9948159"/>
<evidence type="ECO:0000256" key="1">
    <source>
        <dbReference type="SAM" id="MobiDB-lite"/>
    </source>
</evidence>
<feature type="region of interest" description="Disordered" evidence="1">
    <location>
        <begin position="1"/>
        <end position="20"/>
    </location>
</feature>
<sequence length="134" mass="15027">MSSKCIGNRDQPQPSPHHITSHNIIPIAGHSIKLLRNKVIYSTNFGTLIQLGKDDILCSNHSQEKRVIINDRSEKRSLPDTLSIIVAIKDSMTSNANTIDINLLVNIERAVERYLSLLVILILNFDNSGIKRET</sequence>
<dbReference type="InParanoid" id="A0A1S0TPX5"/>
<gene>
    <name evidence="2" type="ORF">LOAG_10713</name>
</gene>
<dbReference type="CTD" id="9948159"/>
<reference evidence="2" key="1">
    <citation type="submission" date="2012-04" db="EMBL/GenBank/DDBJ databases">
        <title>The Genome Sequence of Loa loa.</title>
        <authorList>
            <consortium name="The Broad Institute Genome Sequencing Platform"/>
            <consortium name="Broad Institute Genome Sequencing Center for Infectious Disease"/>
            <person name="Nutman T.B."/>
            <person name="Fink D.L."/>
            <person name="Russ C."/>
            <person name="Young S."/>
            <person name="Zeng Q."/>
            <person name="Gargeya S."/>
            <person name="Alvarado L."/>
            <person name="Berlin A."/>
            <person name="Chapman S.B."/>
            <person name="Chen Z."/>
            <person name="Freedman E."/>
            <person name="Gellesch M."/>
            <person name="Goldberg J."/>
            <person name="Griggs A."/>
            <person name="Gujja S."/>
            <person name="Heilman E.R."/>
            <person name="Heiman D."/>
            <person name="Howarth C."/>
            <person name="Mehta T."/>
            <person name="Neiman D."/>
            <person name="Pearson M."/>
            <person name="Roberts A."/>
            <person name="Saif S."/>
            <person name="Shea T."/>
            <person name="Shenoy N."/>
            <person name="Sisk P."/>
            <person name="Stolte C."/>
            <person name="Sykes S."/>
            <person name="White J."/>
            <person name="Yandava C."/>
            <person name="Haas B."/>
            <person name="Henn M.R."/>
            <person name="Nusbaum C."/>
            <person name="Birren B."/>
        </authorList>
    </citation>
    <scope>NUCLEOTIDE SEQUENCE [LARGE SCALE GENOMIC DNA]</scope>
</reference>
<proteinExistence type="predicted"/>
<dbReference type="AlphaFoldDB" id="A0A1S0TPX5"/>
<dbReference type="EMBL" id="JH712101">
    <property type="protein sequence ID" value="EFO17785.1"/>
    <property type="molecule type" value="Genomic_DNA"/>
</dbReference>
<evidence type="ECO:0000313" key="2">
    <source>
        <dbReference type="EMBL" id="EFO17785.1"/>
    </source>
</evidence>
<name>A0A1S0TPX5_LOALO</name>
<dbReference type="RefSeq" id="XP_003146285.1">
    <property type="nucleotide sequence ID" value="XM_003146237.1"/>
</dbReference>
<organism evidence="2">
    <name type="scientific">Loa loa</name>
    <name type="common">Eye worm</name>
    <name type="synonym">Filaria loa</name>
    <dbReference type="NCBI Taxonomy" id="7209"/>
    <lineage>
        <taxon>Eukaryota</taxon>
        <taxon>Metazoa</taxon>
        <taxon>Ecdysozoa</taxon>
        <taxon>Nematoda</taxon>
        <taxon>Chromadorea</taxon>
        <taxon>Rhabditida</taxon>
        <taxon>Spirurina</taxon>
        <taxon>Spiruromorpha</taxon>
        <taxon>Filarioidea</taxon>
        <taxon>Onchocercidae</taxon>
        <taxon>Loa</taxon>
    </lineage>
</organism>
<accession>A0A1S0TPX5</accession>
<dbReference type="KEGG" id="loa:LOAG_10713"/>
<protein>
    <submittedName>
        <fullName evidence="2">Uncharacterized protein</fullName>
    </submittedName>
</protein>